<protein>
    <submittedName>
        <fullName evidence="4">J domain-containing protein</fullName>
    </submittedName>
</protein>
<sequence>MSGAPGTALEWALALLRAPGERHALRQSPLPSGIERLLAIAARVEPEEATIETARLLGEPAERLREAAKFYAREVLFHPQADAYRALGVSADASTEQIKANHRLLQLWLHPDRQQNEDDSIFASRVNIAWNRLRNDERRRRYDQDLAAAEREPEFAIAVTQRQVPAWLSHVPQEGVANPWQQRMPVIALVGVCLLLGWLAVRNNERAPDAWGTDVVSPTADYASATDRAVAGSGERVSPEPEAARTAKVAAAQLAAARVAADRRAAAKIAADKAAAENVAAKKIAAAKIEAVRIKEAKVAADKAAAAKAEAARIAAAKVAADKAAADRVAAAKVTAARNAADKLAAQKAAAAKAAAAKAEAARIAAAKVAADKAADRVAAAKVTAARNAAGKLAAQKAAAAKAAAAKAEAARIAAAKVAADKAKADKVVAAKAAADKLAAAKVVADKAALAKAAAAKAEAARIAAAKVAADKTARSKAIAVAPATTEDAPAKAPPSSSSASPAPVASLAPVSTAAVAPNVVRVQQARRVGDTFLQYMATLKRAPPPIWNSPAIMSSADGLRLQLHQLGRARLGPPEWRIGSENAVLTSAYQVDGVAGAGGRGRVKADLVWRADRWMVVGLSVERGK</sequence>
<dbReference type="InterPro" id="IPR036869">
    <property type="entry name" value="J_dom_sf"/>
</dbReference>
<dbReference type="KEGG" id="tcn:H9L16_11235"/>
<keyword evidence="5" id="KW-1185">Reference proteome</keyword>
<feature type="compositionally biased region" description="Low complexity" evidence="2">
    <location>
        <begin position="494"/>
        <end position="504"/>
    </location>
</feature>
<dbReference type="AlphaFoldDB" id="A0A7G9SN20"/>
<dbReference type="EMBL" id="CP060719">
    <property type="protein sequence ID" value="QNN69245.1"/>
    <property type="molecule type" value="Genomic_DNA"/>
</dbReference>
<name>A0A7G9SN20_9GAMM</name>
<dbReference type="SUPFAM" id="SSF46565">
    <property type="entry name" value="Chaperone J-domain"/>
    <property type="match status" value="1"/>
</dbReference>
<feature type="region of interest" description="Disordered" evidence="2">
    <location>
        <begin position="483"/>
        <end position="504"/>
    </location>
</feature>
<dbReference type="Pfam" id="PF00226">
    <property type="entry name" value="DnaJ"/>
    <property type="match status" value="1"/>
</dbReference>
<evidence type="ECO:0000313" key="4">
    <source>
        <dbReference type="EMBL" id="QNN69245.1"/>
    </source>
</evidence>
<dbReference type="Gene3D" id="1.10.287.110">
    <property type="entry name" value="DnaJ domain"/>
    <property type="match status" value="1"/>
</dbReference>
<accession>A0A7G9SN20</accession>
<keyword evidence="1" id="KW-0143">Chaperone</keyword>
<feature type="domain" description="J" evidence="3">
    <location>
        <begin position="82"/>
        <end position="146"/>
    </location>
</feature>
<dbReference type="CDD" id="cd06257">
    <property type="entry name" value="DnaJ"/>
    <property type="match status" value="1"/>
</dbReference>
<organism evidence="4 5">
    <name type="scientific">Thermomonas carbonis</name>
    <dbReference type="NCBI Taxonomy" id="1463158"/>
    <lineage>
        <taxon>Bacteria</taxon>
        <taxon>Pseudomonadati</taxon>
        <taxon>Pseudomonadota</taxon>
        <taxon>Gammaproteobacteria</taxon>
        <taxon>Lysobacterales</taxon>
        <taxon>Lysobacteraceae</taxon>
        <taxon>Thermomonas</taxon>
    </lineage>
</organism>
<gene>
    <name evidence="4" type="ORF">H9L16_11235</name>
</gene>
<evidence type="ECO:0000259" key="3">
    <source>
        <dbReference type="PROSITE" id="PS50076"/>
    </source>
</evidence>
<dbReference type="SMART" id="SM00271">
    <property type="entry name" value="DnaJ"/>
    <property type="match status" value="1"/>
</dbReference>
<proteinExistence type="predicted"/>
<evidence type="ECO:0000256" key="1">
    <source>
        <dbReference type="ARBA" id="ARBA00023186"/>
    </source>
</evidence>
<dbReference type="InterPro" id="IPR001623">
    <property type="entry name" value="DnaJ_domain"/>
</dbReference>
<dbReference type="PROSITE" id="PS50076">
    <property type="entry name" value="DNAJ_2"/>
    <property type="match status" value="1"/>
</dbReference>
<dbReference type="Proteomes" id="UP000515804">
    <property type="component" value="Chromosome"/>
</dbReference>
<evidence type="ECO:0000256" key="2">
    <source>
        <dbReference type="SAM" id="MobiDB-lite"/>
    </source>
</evidence>
<reference evidence="4 5" key="1">
    <citation type="submission" date="2020-08" db="EMBL/GenBank/DDBJ databases">
        <title>Genome sequence of Thermomonas carbonis KCTC 42013T.</title>
        <authorList>
            <person name="Hyun D.-W."/>
            <person name="Bae J.-W."/>
        </authorList>
    </citation>
    <scope>NUCLEOTIDE SEQUENCE [LARGE SCALE GENOMIC DNA]</scope>
    <source>
        <strain evidence="4 5">KCTC 42013</strain>
    </source>
</reference>
<dbReference type="RefSeq" id="WP_187551768.1">
    <property type="nucleotide sequence ID" value="NZ_BMZL01000002.1"/>
</dbReference>
<evidence type="ECO:0000313" key="5">
    <source>
        <dbReference type="Proteomes" id="UP000515804"/>
    </source>
</evidence>